<dbReference type="STRING" id="384676.PSEEN3079"/>
<dbReference type="Proteomes" id="UP000000658">
    <property type="component" value="Chromosome"/>
</dbReference>
<dbReference type="InterPro" id="IPR005135">
    <property type="entry name" value="Endo/exonuclease/phosphatase"/>
</dbReference>
<dbReference type="Gene3D" id="3.60.10.10">
    <property type="entry name" value="Endonuclease/exonuclease/phosphatase"/>
    <property type="match status" value="1"/>
</dbReference>
<proteinExistence type="predicted"/>
<dbReference type="InterPro" id="IPR036691">
    <property type="entry name" value="Endo/exonu/phosph_ase_sf"/>
</dbReference>
<dbReference type="EMBL" id="CT573326">
    <property type="protein sequence ID" value="CAK15848.1"/>
    <property type="molecule type" value="Genomic_DNA"/>
</dbReference>
<dbReference type="RefSeq" id="WP_011534236.1">
    <property type="nucleotide sequence ID" value="NC_008027.1"/>
</dbReference>
<dbReference type="PANTHER" id="PTHR14859:SF1">
    <property type="entry name" value="PGAP2-INTERACTING PROTEIN"/>
    <property type="match status" value="1"/>
</dbReference>
<dbReference type="Pfam" id="PF03372">
    <property type="entry name" value="Exo_endo_phos"/>
    <property type="match status" value="1"/>
</dbReference>
<dbReference type="SUPFAM" id="SSF56219">
    <property type="entry name" value="DNase I-like"/>
    <property type="match status" value="1"/>
</dbReference>
<organism evidence="2 3">
    <name type="scientific">Pseudomonas entomophila (strain L48)</name>
    <dbReference type="NCBI Taxonomy" id="384676"/>
    <lineage>
        <taxon>Bacteria</taxon>
        <taxon>Pseudomonadati</taxon>
        <taxon>Pseudomonadota</taxon>
        <taxon>Gammaproteobacteria</taxon>
        <taxon>Pseudomonadales</taxon>
        <taxon>Pseudomonadaceae</taxon>
        <taxon>Pseudomonas</taxon>
    </lineage>
</organism>
<dbReference type="GeneID" id="32806189"/>
<dbReference type="GO" id="GO:0016020">
    <property type="term" value="C:membrane"/>
    <property type="evidence" value="ECO:0007669"/>
    <property type="project" value="GOC"/>
</dbReference>
<reference evidence="2 3" key="1">
    <citation type="journal article" date="2006" name="Nat. Biotechnol.">
        <title>Complete genome sequence of the entomopathogenic and metabolically versatile soil bacterium Pseudomonas entomophila.</title>
        <authorList>
            <person name="Vodovar N."/>
            <person name="Vallenet D."/>
            <person name="Cruveiller S."/>
            <person name="Rouy Z."/>
            <person name="Barbe V."/>
            <person name="Acosta C."/>
            <person name="Cattolico L."/>
            <person name="Jubin C."/>
            <person name="Lajus A."/>
            <person name="Segurens B."/>
            <person name="Vacherie B."/>
            <person name="Wincker P."/>
            <person name="Weissenbach J."/>
            <person name="Lemaitre B."/>
            <person name="Medigue C."/>
            <person name="Boccard F."/>
        </authorList>
    </citation>
    <scope>NUCLEOTIDE SEQUENCE [LARGE SCALE GENOMIC DNA]</scope>
    <source>
        <strain evidence="2 3">L48</strain>
    </source>
</reference>
<sequence length="255" mass="28867">MNKPLATPCPIDDTQVRRLTVMTLNVHKGFTPFNRRFILPELREAVRATGADLVFLQEVHGSHQRHASRHPGWPEAPQYEFLADSMWPQFAYGRNAVYPHGDHGNALLSKFPIRDHVNLDVSVHGNEERGLLHCELDVPDHGPVHAICVHLGLREDHRQRQVGLLLALLDNLPPDEPVIVAGDFNDWRLKADARLSGHLLEAFGTPPRSFPARLPLLRLDRIYLRNACAEQARVLSRYPWTHLSDHAPLVAEVTL</sequence>
<dbReference type="PANTHER" id="PTHR14859">
    <property type="entry name" value="CALCOFLUOR WHITE HYPERSENSITIVE PROTEIN PRECURSOR"/>
    <property type="match status" value="1"/>
</dbReference>
<evidence type="ECO:0000313" key="3">
    <source>
        <dbReference type="Proteomes" id="UP000000658"/>
    </source>
</evidence>
<dbReference type="InterPro" id="IPR051916">
    <property type="entry name" value="GPI-anchor_lipid_remodeler"/>
</dbReference>
<accession>Q1I930</accession>
<dbReference type="GO" id="GO:0003824">
    <property type="term" value="F:catalytic activity"/>
    <property type="evidence" value="ECO:0007669"/>
    <property type="project" value="InterPro"/>
</dbReference>
<feature type="domain" description="Endonuclease/exonuclease/phosphatase" evidence="1">
    <location>
        <begin position="22"/>
        <end position="246"/>
    </location>
</feature>
<dbReference type="HOGENOM" id="CLU_060500_3_2_6"/>
<dbReference type="eggNOG" id="COG3568">
    <property type="taxonomic scope" value="Bacteria"/>
</dbReference>
<dbReference type="GO" id="GO:0006506">
    <property type="term" value="P:GPI anchor biosynthetic process"/>
    <property type="evidence" value="ECO:0007669"/>
    <property type="project" value="TreeGrafter"/>
</dbReference>
<protein>
    <submittedName>
        <fullName evidence="2">Putative DNase with DNase I-like domain</fullName>
    </submittedName>
</protein>
<dbReference type="KEGG" id="pen:PSEEN3079"/>
<gene>
    <name evidence="2" type="ordered locus">PSEEN3079</name>
</gene>
<evidence type="ECO:0000259" key="1">
    <source>
        <dbReference type="Pfam" id="PF03372"/>
    </source>
</evidence>
<evidence type="ECO:0000313" key="2">
    <source>
        <dbReference type="EMBL" id="CAK15848.1"/>
    </source>
</evidence>
<dbReference type="AlphaFoldDB" id="Q1I930"/>
<name>Q1I930_PSEE4</name>